<dbReference type="Pfam" id="PF08240">
    <property type="entry name" value="ADH_N"/>
    <property type="match status" value="1"/>
</dbReference>
<keyword evidence="4 6" id="KW-0862">Zinc</keyword>
<dbReference type="AlphaFoldDB" id="A0A1M2VT06"/>
<evidence type="ECO:0000256" key="3">
    <source>
        <dbReference type="ARBA" id="ARBA00022723"/>
    </source>
</evidence>
<dbReference type="GO" id="GO:0034079">
    <property type="term" value="P:butanediol biosynthetic process"/>
    <property type="evidence" value="ECO:0007669"/>
    <property type="project" value="TreeGrafter"/>
</dbReference>
<dbReference type="EMBL" id="MNAD01000743">
    <property type="protein sequence ID" value="OJT10724.1"/>
    <property type="molecule type" value="Genomic_DNA"/>
</dbReference>
<evidence type="ECO:0000259" key="7">
    <source>
        <dbReference type="SMART" id="SM00829"/>
    </source>
</evidence>
<evidence type="ECO:0000256" key="4">
    <source>
        <dbReference type="ARBA" id="ARBA00022833"/>
    </source>
</evidence>
<dbReference type="InterPro" id="IPR013154">
    <property type="entry name" value="ADH-like_N"/>
</dbReference>
<dbReference type="GO" id="GO:0000721">
    <property type="term" value="F:(R,R)-butanediol dehydrogenase activity"/>
    <property type="evidence" value="ECO:0007669"/>
    <property type="project" value="TreeGrafter"/>
</dbReference>
<dbReference type="InterPro" id="IPR002328">
    <property type="entry name" value="ADH_Zn_CS"/>
</dbReference>
<evidence type="ECO:0000256" key="6">
    <source>
        <dbReference type="RuleBase" id="RU361277"/>
    </source>
</evidence>
<name>A0A1M2VT06_TRAPU</name>
<dbReference type="Pfam" id="PF00107">
    <property type="entry name" value="ADH_zinc_N"/>
    <property type="match status" value="1"/>
</dbReference>
<dbReference type="Gene3D" id="3.40.50.720">
    <property type="entry name" value="NAD(P)-binding Rossmann-like Domain"/>
    <property type="match status" value="1"/>
</dbReference>
<keyword evidence="5" id="KW-0560">Oxidoreductase</keyword>
<keyword evidence="3 6" id="KW-0479">Metal-binding</keyword>
<reference evidence="8 9" key="1">
    <citation type="submission" date="2016-10" db="EMBL/GenBank/DDBJ databases">
        <title>Genome sequence of the basidiomycete white-rot fungus Trametes pubescens.</title>
        <authorList>
            <person name="Makela M.R."/>
            <person name="Granchi Z."/>
            <person name="Peng M."/>
            <person name="De Vries R.P."/>
            <person name="Grigoriev I."/>
            <person name="Riley R."/>
            <person name="Hilden K."/>
        </authorList>
    </citation>
    <scope>NUCLEOTIDE SEQUENCE [LARGE SCALE GENOMIC DNA]</scope>
    <source>
        <strain evidence="8 9">FBCC735</strain>
    </source>
</reference>
<feature type="domain" description="Enoyl reductase (ER)" evidence="7">
    <location>
        <begin position="8"/>
        <end position="372"/>
    </location>
</feature>
<comment type="similarity">
    <text evidence="2 6">Belongs to the zinc-containing alcohol dehydrogenase family.</text>
</comment>
<dbReference type="InterPro" id="IPR036291">
    <property type="entry name" value="NAD(P)-bd_dom_sf"/>
</dbReference>
<dbReference type="PANTHER" id="PTHR43161:SF23">
    <property type="entry name" value="(R,R)-BUTANEDIOL DEHYDROGENASE-RELATED"/>
    <property type="match status" value="1"/>
</dbReference>
<dbReference type="SUPFAM" id="SSF50129">
    <property type="entry name" value="GroES-like"/>
    <property type="match status" value="1"/>
</dbReference>
<keyword evidence="9" id="KW-1185">Reference proteome</keyword>
<dbReference type="SMART" id="SM00829">
    <property type="entry name" value="PKS_ER"/>
    <property type="match status" value="1"/>
</dbReference>
<dbReference type="Proteomes" id="UP000184267">
    <property type="component" value="Unassembled WGS sequence"/>
</dbReference>
<gene>
    <name evidence="8" type="ORF">TRAPUB_12756</name>
</gene>
<organism evidence="8 9">
    <name type="scientific">Trametes pubescens</name>
    <name type="common">White-rot fungus</name>
    <dbReference type="NCBI Taxonomy" id="154538"/>
    <lineage>
        <taxon>Eukaryota</taxon>
        <taxon>Fungi</taxon>
        <taxon>Dikarya</taxon>
        <taxon>Basidiomycota</taxon>
        <taxon>Agaricomycotina</taxon>
        <taxon>Agaricomycetes</taxon>
        <taxon>Polyporales</taxon>
        <taxon>Polyporaceae</taxon>
        <taxon>Trametes</taxon>
    </lineage>
</organism>
<dbReference type="CDD" id="cd08233">
    <property type="entry name" value="butanediol_DH_like"/>
    <property type="match status" value="1"/>
</dbReference>
<evidence type="ECO:0000313" key="8">
    <source>
        <dbReference type="EMBL" id="OJT10724.1"/>
    </source>
</evidence>
<dbReference type="Gene3D" id="3.90.180.10">
    <property type="entry name" value="Medium-chain alcohol dehydrogenases, catalytic domain"/>
    <property type="match status" value="1"/>
</dbReference>
<dbReference type="PANTHER" id="PTHR43161">
    <property type="entry name" value="SORBITOL DEHYDROGENASE"/>
    <property type="match status" value="1"/>
</dbReference>
<dbReference type="InterPro" id="IPR011032">
    <property type="entry name" value="GroES-like_sf"/>
</dbReference>
<dbReference type="GO" id="GO:0008270">
    <property type="term" value="F:zinc ion binding"/>
    <property type="evidence" value="ECO:0007669"/>
    <property type="project" value="InterPro"/>
</dbReference>
<dbReference type="SUPFAM" id="SSF51735">
    <property type="entry name" value="NAD(P)-binding Rossmann-fold domains"/>
    <property type="match status" value="1"/>
</dbReference>
<evidence type="ECO:0000313" key="9">
    <source>
        <dbReference type="Proteomes" id="UP000184267"/>
    </source>
</evidence>
<dbReference type="InterPro" id="IPR020843">
    <property type="entry name" value="ER"/>
</dbReference>
<dbReference type="STRING" id="154538.A0A1M2VT06"/>
<dbReference type="GO" id="GO:0005737">
    <property type="term" value="C:cytoplasm"/>
    <property type="evidence" value="ECO:0007669"/>
    <property type="project" value="TreeGrafter"/>
</dbReference>
<evidence type="ECO:0000256" key="5">
    <source>
        <dbReference type="ARBA" id="ARBA00023002"/>
    </source>
</evidence>
<evidence type="ECO:0000256" key="1">
    <source>
        <dbReference type="ARBA" id="ARBA00001947"/>
    </source>
</evidence>
<comment type="cofactor">
    <cofactor evidence="1 6">
        <name>Zn(2+)</name>
        <dbReference type="ChEBI" id="CHEBI:29105"/>
    </cofactor>
</comment>
<dbReference type="InterPro" id="IPR013149">
    <property type="entry name" value="ADH-like_C"/>
</dbReference>
<evidence type="ECO:0000256" key="2">
    <source>
        <dbReference type="ARBA" id="ARBA00008072"/>
    </source>
</evidence>
<dbReference type="PROSITE" id="PS00059">
    <property type="entry name" value="ADH_ZINC"/>
    <property type="match status" value="1"/>
</dbReference>
<dbReference type="OrthoDB" id="3941538at2759"/>
<proteinExistence type="inferred from homology"/>
<protein>
    <submittedName>
        <fullName evidence="8">(R,R)-butanediol dehydrogenase</fullName>
    </submittedName>
</protein>
<accession>A0A1M2VT06</accession>
<comment type="caution">
    <text evidence="8">The sequence shown here is derived from an EMBL/GenBank/DDBJ whole genome shotgun (WGS) entry which is preliminary data.</text>
</comment>
<sequence length="760" mass="82126">MKAIRYYGPKDLRLEDIPEPVVGPGQVKIKIAWCGICGSDLHMYEHNFLDGPPTATEPHPTTGETLPVGVGHEFSGTIVELGPAVDTSKYAVGQNVAVEPVLTCNKPSCICASINTRNLCPQSAAIGISGGGGGLSEYVVIAQELAHILPENLSLEIGALVEPLAVAWRAVKLSHVKAGDKVLIIGAGPIGVFVLKVAQIFGAAWVGISGRGSKRCALAQQYGASVVYDASTGIDVIAETLKATDGRGADVVIDCAGSQSTLDTALKATRAGGTIMNVAGWTARPAIDMNLMLVKELVLANSLAYAGDHPELIQALADGKFDLDELEALITRRVALEEYLEKGLGALLHEKDQHGMSYKEAMRQSASPSLALGATAIQVGIVYKTCTLDAWWETLAPSHSTYIHKFLINLQKPQVFMADSLPIDVWRDIFEFTCIDGGRTASSLSCVSKAFRTISATYQFRSVRLSRLRDIQKFLTRYDAALATASTAGCDPPRVYHLLLSFLPGETDVTLLDAGCHMRDFHAWRDMKGAWNARCVDLLSRLFVLVGGHLKTLTVLQSPTIPLPFVRCTLPALRELTLLADDRLLVRLPSESVDHSSWVELSNTEFYAARAPLDLTEIAANPPFPALERLHVVDVSGEDVARKRLPWATTFPVWAKLAPRLAVLHFSHADAATLRDMGHLFRTTPLLFPALRTLAVQPAVEGPEGAAAVAALREACARAALGHALSPLRVDCEDVYPATDGNDSAYWPRKLEAEWSKRML</sequence>